<sequence>MPQLLEVGTDYIIRPFYSYHVSTRRYFDPDEPLEPYAAYYEMIRAFSEEMTNEFSQEDITDPDKQSIIKRVLRKSLIQPRGKTFLRDVISTNILLESLRFP</sequence>
<reference evidence="1 2" key="1">
    <citation type="submission" date="2024-04" db="EMBL/GenBank/DDBJ databases">
        <title>Genome sequencing and assembly of rice foliar adapted Chryseobacterium endophyticum OsEnb-ALM-A6.</title>
        <authorList>
            <person name="Kumar S."/>
            <person name="Javed M."/>
            <person name="Chouhan V."/>
            <person name="Charishma K."/>
            <person name="Patel A."/>
            <person name="Kumar M."/>
            <person name="Sahu K.P."/>
            <person name="Kumar A."/>
        </authorList>
    </citation>
    <scope>NUCLEOTIDE SEQUENCE [LARGE SCALE GENOMIC DNA]</scope>
    <source>
        <strain evidence="1 2">OsEnb-ALM-A6</strain>
    </source>
</reference>
<accession>A0AAU6WLU9</accession>
<protein>
    <submittedName>
        <fullName evidence="1">Uncharacterized protein</fullName>
    </submittedName>
</protein>
<organism evidence="1 2">
    <name type="scientific">Chryseobacterium endophyticum</name>
    <dbReference type="NCBI Taxonomy" id="1854762"/>
    <lineage>
        <taxon>Bacteria</taxon>
        <taxon>Pseudomonadati</taxon>
        <taxon>Bacteroidota</taxon>
        <taxon>Flavobacteriia</taxon>
        <taxon>Flavobacteriales</taxon>
        <taxon>Weeksellaceae</taxon>
        <taxon>Chryseobacterium group</taxon>
        <taxon>Chryseobacterium</taxon>
    </lineage>
</organism>
<dbReference type="Proteomes" id="UP001463665">
    <property type="component" value="Chromosome"/>
</dbReference>
<evidence type="ECO:0000313" key="1">
    <source>
        <dbReference type="EMBL" id="XAO73710.1"/>
    </source>
</evidence>
<evidence type="ECO:0000313" key="2">
    <source>
        <dbReference type="Proteomes" id="UP001463665"/>
    </source>
</evidence>
<gene>
    <name evidence="1" type="ORF">AAFP95_18620</name>
</gene>
<dbReference type="AlphaFoldDB" id="A0AAU6WLU9"/>
<name>A0AAU6WLU9_9FLAO</name>
<proteinExistence type="predicted"/>
<dbReference type="RefSeq" id="WP_345766116.1">
    <property type="nucleotide sequence ID" value="NZ_CP154834.1"/>
</dbReference>
<keyword evidence="2" id="KW-1185">Reference proteome</keyword>
<dbReference type="EMBL" id="CP154834">
    <property type="protein sequence ID" value="XAO73710.1"/>
    <property type="molecule type" value="Genomic_DNA"/>
</dbReference>